<evidence type="ECO:0000256" key="1">
    <source>
        <dbReference type="SAM" id="Phobius"/>
    </source>
</evidence>
<dbReference type="RefSeq" id="WP_055040898.1">
    <property type="nucleotide sequence ID" value="NZ_LKBH01000117.1"/>
</dbReference>
<evidence type="ECO:0000313" key="3">
    <source>
        <dbReference type="Proteomes" id="UP000050301"/>
    </source>
</evidence>
<evidence type="ECO:0000313" key="2">
    <source>
        <dbReference type="EMBL" id="KQB35629.1"/>
    </source>
</evidence>
<dbReference type="InParanoid" id="A0A0Q0XKI2"/>
<gene>
    <name evidence="2" type="ORF">AOG55_06180</name>
</gene>
<name>A0A0Q0XKI2_9ARCH</name>
<protein>
    <submittedName>
        <fullName evidence="2">Uncharacterized protein</fullName>
    </submittedName>
</protein>
<feature type="transmembrane region" description="Helical" evidence="1">
    <location>
        <begin position="430"/>
        <end position="451"/>
    </location>
</feature>
<keyword evidence="1" id="KW-0812">Transmembrane</keyword>
<sequence>MSQKIKCKYGRIIIGDLIKEDSVKKIKEIFKISDLEFNKKYTVNIKDLLNNAHNYPLSPTTKARALFDYIGKTYIAIIYYKEDVTKLSLPAIILETELDINIINKRINKGLENDITNLSGYIGEVLQINFDIISKDIYNHPPNKFNPSSYVILDLSFYTDKKSFFDLNNKIQKVRQSDKSLLSSTDYEKLIKLEPVNFKNKAEDHHSVISYNNSLVFRGLNTLIIDDPRPLIYQYTLDYTVFTSVNVLIRPLLSIPEKNFIDNPNEWPANILFAELMILFAKYTDYLQKSAIKEVDNLNLGNELQKTELKKLFQMVTEKLYALSNNVNSLELFNNENEESINKIIDNNIPFKGPELIYEYTGTIVGESIYFGKYKNFNVTQLIFKMLTENINYAVKANRTAVEYIDNINRITIAKLNFENAKTTEKSTKFLLIATGILVILTAALLILPLFKH</sequence>
<dbReference type="AlphaFoldDB" id="A0A0Q0XKI2"/>
<comment type="caution">
    <text evidence="2">The sequence shown here is derived from an EMBL/GenBank/DDBJ whole genome shotgun (WGS) entry which is preliminary data.</text>
</comment>
<dbReference type="EMBL" id="LKBH01000117">
    <property type="protein sequence ID" value="KQB35629.1"/>
    <property type="molecule type" value="Genomic_DNA"/>
</dbReference>
<keyword evidence="1" id="KW-0472">Membrane</keyword>
<accession>A0A0Q0XKI2</accession>
<keyword evidence="3" id="KW-1185">Reference proteome</keyword>
<reference evidence="2 3" key="1">
    <citation type="submission" date="2015-09" db="EMBL/GenBank/DDBJ databases">
        <title>Heavy metals and arsenic resistance mechanisms in polyextremophilic archaea of the family Ferroplasmaceae.</title>
        <authorList>
            <person name="Bulaev A.G."/>
            <person name="Kanygina A.V."/>
        </authorList>
    </citation>
    <scope>NUCLEOTIDE SEQUENCE [LARGE SCALE GENOMIC DNA]</scope>
    <source>
        <strain evidence="2 3">BH2</strain>
    </source>
</reference>
<keyword evidence="1" id="KW-1133">Transmembrane helix</keyword>
<organism evidence="2 3">
    <name type="scientific">Acidiplasma cupricumulans</name>
    <dbReference type="NCBI Taxonomy" id="312540"/>
    <lineage>
        <taxon>Archaea</taxon>
        <taxon>Methanobacteriati</taxon>
        <taxon>Thermoplasmatota</taxon>
        <taxon>Thermoplasmata</taxon>
        <taxon>Thermoplasmatales</taxon>
        <taxon>Ferroplasmaceae</taxon>
        <taxon>Acidiplasma</taxon>
    </lineage>
</organism>
<dbReference type="Proteomes" id="UP000050301">
    <property type="component" value="Unassembled WGS sequence"/>
</dbReference>
<proteinExistence type="predicted"/>